<proteinExistence type="predicted"/>
<dbReference type="PANTHER" id="PTHR22765:SF434">
    <property type="entry name" value="GB|AAD18119.1-RELATED"/>
    <property type="match status" value="1"/>
</dbReference>
<evidence type="ECO:0000256" key="1">
    <source>
        <dbReference type="PROSITE-ProRule" id="PRU00175"/>
    </source>
</evidence>
<dbReference type="Gene3D" id="3.30.40.10">
    <property type="entry name" value="Zinc/RING finger domain, C3HC4 (zinc finger)"/>
    <property type="match status" value="1"/>
</dbReference>
<dbReference type="GeneID" id="19335724"/>
<accession>M3ASB4</accession>
<gene>
    <name evidence="4" type="ORF">MYCFIDRAFT_198389</name>
</gene>
<dbReference type="AlphaFoldDB" id="M3ASB4"/>
<dbReference type="PANTHER" id="PTHR22765">
    <property type="entry name" value="RING FINGER AND PROTEASE ASSOCIATED DOMAIN-CONTAINING"/>
    <property type="match status" value="1"/>
</dbReference>
<reference evidence="4 5" key="1">
    <citation type="journal article" date="2012" name="PLoS Pathog.">
        <title>Diverse lifestyles and strategies of plant pathogenesis encoded in the genomes of eighteen Dothideomycetes fungi.</title>
        <authorList>
            <person name="Ohm R.A."/>
            <person name="Feau N."/>
            <person name="Henrissat B."/>
            <person name="Schoch C.L."/>
            <person name="Horwitz B.A."/>
            <person name="Barry K.W."/>
            <person name="Condon B.J."/>
            <person name="Copeland A.C."/>
            <person name="Dhillon B."/>
            <person name="Glaser F."/>
            <person name="Hesse C.N."/>
            <person name="Kosti I."/>
            <person name="LaButti K."/>
            <person name="Lindquist E.A."/>
            <person name="Lucas S."/>
            <person name="Salamov A.A."/>
            <person name="Bradshaw R.E."/>
            <person name="Ciuffetti L."/>
            <person name="Hamelin R.C."/>
            <person name="Kema G.H.J."/>
            <person name="Lawrence C."/>
            <person name="Scott J.A."/>
            <person name="Spatafora J.W."/>
            <person name="Turgeon B.G."/>
            <person name="de Wit P.J.G.M."/>
            <person name="Zhong S."/>
            <person name="Goodwin S.B."/>
            <person name="Grigoriev I.V."/>
        </authorList>
    </citation>
    <scope>NUCLEOTIDE SEQUENCE [LARGE SCALE GENOMIC DNA]</scope>
    <source>
        <strain evidence="4 5">CIRAD86</strain>
    </source>
</reference>
<dbReference type="EMBL" id="KB446561">
    <property type="protein sequence ID" value="EME80048.1"/>
    <property type="molecule type" value="Genomic_DNA"/>
</dbReference>
<dbReference type="SUPFAM" id="SSF57850">
    <property type="entry name" value="RING/U-box"/>
    <property type="match status" value="1"/>
</dbReference>
<protein>
    <recommendedName>
        <fullName evidence="3">RING-type domain-containing protein</fullName>
    </recommendedName>
</protein>
<evidence type="ECO:0000313" key="4">
    <source>
        <dbReference type="EMBL" id="EME80048.1"/>
    </source>
</evidence>
<keyword evidence="5" id="KW-1185">Reference proteome</keyword>
<sequence length="362" mass="41029">MTPEQSAAIAAANANDVLLISHAIGPRIGPESITRHGYRLVLADRFYRETLPGPRTTAIVRPVNSLLPHDWVMYRRFGKDYWRNHNRGKTSISIVKLLDEHSYIDVRPSDETIFQRLLHGICPYEACRKGLVPLNEYSARVLRSFREPVQNRDITRGNTICAICMGTRIYREHEEQVARFVARPVEFDHTDYQVHIHRVNDRRRELLYEPISENTSPTHLTVPPTLPGISLDLSQLTLSDTTHRNPDSEGAGSPRPAAASETAQAGPSSAVIRFLSQYSSNSAISPVIQPGYAKPTSVKPYFFYKKAAERVLDNECQVCHESFEEGGLIAELPCWHFFHAECFQKWLLRKCPLRCNADTVPP</sequence>
<organism evidence="4 5">
    <name type="scientific">Pseudocercospora fijiensis (strain CIRAD86)</name>
    <name type="common">Black leaf streak disease fungus</name>
    <name type="synonym">Mycosphaerella fijiensis</name>
    <dbReference type="NCBI Taxonomy" id="383855"/>
    <lineage>
        <taxon>Eukaryota</taxon>
        <taxon>Fungi</taxon>
        <taxon>Dikarya</taxon>
        <taxon>Ascomycota</taxon>
        <taxon>Pezizomycotina</taxon>
        <taxon>Dothideomycetes</taxon>
        <taxon>Dothideomycetidae</taxon>
        <taxon>Mycosphaerellales</taxon>
        <taxon>Mycosphaerellaceae</taxon>
        <taxon>Pseudocercospora</taxon>
    </lineage>
</organism>
<name>M3ASB4_PSEFD</name>
<dbReference type="KEGG" id="pfj:MYCFIDRAFT_198389"/>
<dbReference type="GO" id="GO:0061630">
    <property type="term" value="F:ubiquitin protein ligase activity"/>
    <property type="evidence" value="ECO:0007669"/>
    <property type="project" value="TreeGrafter"/>
</dbReference>
<dbReference type="HOGENOM" id="CLU_765313_0_0_1"/>
<dbReference type="OrthoDB" id="3642276at2759"/>
<dbReference type="RefSeq" id="XP_007929117.1">
    <property type="nucleotide sequence ID" value="XM_007930926.1"/>
</dbReference>
<evidence type="ECO:0000256" key="2">
    <source>
        <dbReference type="SAM" id="MobiDB-lite"/>
    </source>
</evidence>
<dbReference type="Pfam" id="PF13639">
    <property type="entry name" value="zf-RING_2"/>
    <property type="match status" value="1"/>
</dbReference>
<dbReference type="InterPro" id="IPR051826">
    <property type="entry name" value="E3_ubiquitin-ligase_domain"/>
</dbReference>
<feature type="region of interest" description="Disordered" evidence="2">
    <location>
        <begin position="239"/>
        <end position="263"/>
    </location>
</feature>
<dbReference type="PROSITE" id="PS50089">
    <property type="entry name" value="ZF_RING_2"/>
    <property type="match status" value="1"/>
</dbReference>
<dbReference type="GO" id="GO:0006511">
    <property type="term" value="P:ubiquitin-dependent protein catabolic process"/>
    <property type="evidence" value="ECO:0007669"/>
    <property type="project" value="TreeGrafter"/>
</dbReference>
<evidence type="ECO:0000259" key="3">
    <source>
        <dbReference type="PROSITE" id="PS50089"/>
    </source>
</evidence>
<dbReference type="InterPro" id="IPR013083">
    <property type="entry name" value="Znf_RING/FYVE/PHD"/>
</dbReference>
<dbReference type="VEuPathDB" id="FungiDB:MYCFIDRAFT_198389"/>
<evidence type="ECO:0000313" key="5">
    <source>
        <dbReference type="Proteomes" id="UP000016932"/>
    </source>
</evidence>
<dbReference type="Proteomes" id="UP000016932">
    <property type="component" value="Unassembled WGS sequence"/>
</dbReference>
<keyword evidence="1" id="KW-0862">Zinc</keyword>
<dbReference type="InterPro" id="IPR001841">
    <property type="entry name" value="Znf_RING"/>
</dbReference>
<keyword evidence="1" id="KW-0863">Zinc-finger</keyword>
<keyword evidence="1" id="KW-0479">Metal-binding</keyword>
<feature type="domain" description="RING-type" evidence="3">
    <location>
        <begin position="316"/>
        <end position="353"/>
    </location>
</feature>
<dbReference type="GO" id="GO:0008270">
    <property type="term" value="F:zinc ion binding"/>
    <property type="evidence" value="ECO:0007669"/>
    <property type="project" value="UniProtKB-KW"/>
</dbReference>